<dbReference type="InterPro" id="IPR004360">
    <property type="entry name" value="Glyas_Fos-R_dOase_dom"/>
</dbReference>
<reference evidence="4 5" key="1">
    <citation type="submission" date="2018-12" db="EMBL/GenBank/DDBJ databases">
        <title>Sequencing of bacterial isolates from soil warming experiment in Harvard Forest, Massachusetts, USA.</title>
        <authorList>
            <person name="Deangelis K."/>
        </authorList>
    </citation>
    <scope>NUCLEOTIDE SEQUENCE [LARGE SCALE GENOMIC DNA]</scope>
    <source>
        <strain evidence="4 5">EB153</strain>
    </source>
</reference>
<dbReference type="SUPFAM" id="SSF54593">
    <property type="entry name" value="Glyoxalase/Bleomycin resistance protein/Dihydroxybiphenyl dioxygenase"/>
    <property type="match status" value="2"/>
</dbReference>
<dbReference type="GO" id="GO:0051213">
    <property type="term" value="F:dioxygenase activity"/>
    <property type="evidence" value="ECO:0007669"/>
    <property type="project" value="UniProtKB-KW"/>
</dbReference>
<dbReference type="Pfam" id="PF00903">
    <property type="entry name" value="Glyoxalase"/>
    <property type="match status" value="2"/>
</dbReference>
<proteinExistence type="predicted"/>
<keyword evidence="1" id="KW-0479">Metal-binding</keyword>
<evidence type="ECO:0000259" key="3">
    <source>
        <dbReference type="PROSITE" id="PS51819"/>
    </source>
</evidence>
<dbReference type="Gene3D" id="3.10.180.10">
    <property type="entry name" value="2,3-Dihydroxybiphenyl 1,2-Dioxygenase, domain 1"/>
    <property type="match status" value="2"/>
</dbReference>
<gene>
    <name evidence="4" type="ORF">EDE15_0293</name>
</gene>
<keyword evidence="4" id="KW-0560">Oxidoreductase</keyword>
<keyword evidence="4" id="KW-0456">Lyase</keyword>
<protein>
    <submittedName>
        <fullName evidence="4">Catechol 2,3-dioxygenase-like lactoylglutathione lyase family enzyme</fullName>
    </submittedName>
</protein>
<dbReference type="RefSeq" id="WP_125483644.1">
    <property type="nucleotide sequence ID" value="NZ_RSDW01000001.1"/>
</dbReference>
<keyword evidence="2" id="KW-0732">Signal</keyword>
<dbReference type="PROSITE" id="PS51819">
    <property type="entry name" value="VOC"/>
    <property type="match status" value="2"/>
</dbReference>
<evidence type="ECO:0000313" key="5">
    <source>
        <dbReference type="Proteomes" id="UP000269669"/>
    </source>
</evidence>
<dbReference type="GO" id="GO:0046491">
    <property type="term" value="P:L-methylmalonyl-CoA metabolic process"/>
    <property type="evidence" value="ECO:0007669"/>
    <property type="project" value="TreeGrafter"/>
</dbReference>
<dbReference type="PANTHER" id="PTHR43048:SF3">
    <property type="entry name" value="METHYLMALONYL-COA EPIMERASE, MITOCHONDRIAL"/>
    <property type="match status" value="1"/>
</dbReference>
<dbReference type="GO" id="GO:0016829">
    <property type="term" value="F:lyase activity"/>
    <property type="evidence" value="ECO:0007669"/>
    <property type="project" value="UniProtKB-KW"/>
</dbReference>
<evidence type="ECO:0000256" key="2">
    <source>
        <dbReference type="SAM" id="SignalP"/>
    </source>
</evidence>
<dbReference type="InterPro" id="IPR029068">
    <property type="entry name" value="Glyas_Bleomycin-R_OHBP_Dase"/>
</dbReference>
<dbReference type="EMBL" id="RSDW01000001">
    <property type="protein sequence ID" value="RSL14825.1"/>
    <property type="molecule type" value="Genomic_DNA"/>
</dbReference>
<keyword evidence="5" id="KW-1185">Reference proteome</keyword>
<feature type="signal peptide" evidence="2">
    <location>
        <begin position="1"/>
        <end position="19"/>
    </location>
</feature>
<feature type="domain" description="VOC" evidence="3">
    <location>
        <begin position="153"/>
        <end position="277"/>
    </location>
</feature>
<organism evidence="4 5">
    <name type="scientific">Edaphobacter aggregans</name>
    <dbReference type="NCBI Taxonomy" id="570835"/>
    <lineage>
        <taxon>Bacteria</taxon>
        <taxon>Pseudomonadati</taxon>
        <taxon>Acidobacteriota</taxon>
        <taxon>Terriglobia</taxon>
        <taxon>Terriglobales</taxon>
        <taxon>Acidobacteriaceae</taxon>
        <taxon>Edaphobacter</taxon>
    </lineage>
</organism>
<keyword evidence="4" id="KW-0223">Dioxygenase</keyword>
<dbReference type="OrthoDB" id="108351at2"/>
<dbReference type="PANTHER" id="PTHR43048">
    <property type="entry name" value="METHYLMALONYL-COA EPIMERASE"/>
    <property type="match status" value="1"/>
</dbReference>
<evidence type="ECO:0000313" key="4">
    <source>
        <dbReference type="EMBL" id="RSL14825.1"/>
    </source>
</evidence>
<dbReference type="GO" id="GO:0046872">
    <property type="term" value="F:metal ion binding"/>
    <property type="evidence" value="ECO:0007669"/>
    <property type="project" value="UniProtKB-KW"/>
</dbReference>
<dbReference type="GO" id="GO:0004493">
    <property type="term" value="F:methylmalonyl-CoA epimerase activity"/>
    <property type="evidence" value="ECO:0007669"/>
    <property type="project" value="TreeGrafter"/>
</dbReference>
<comment type="caution">
    <text evidence="4">The sequence shown here is derived from an EMBL/GenBank/DDBJ whole genome shotgun (WGS) entry which is preliminary data.</text>
</comment>
<sequence>MKRTLLLGCVIATSAFMLAQEAKRPAITGIAFARFYTTDPTGAEKFYGNTLGFQRHEVGGEWLYPVNRSQWIEVVPSAPPKENVRMAAVAFTTRDAAGLERYLSAHGIKAEIPLKAGKFGVRDPEGNLVIFVQSGSDKLVANAPSSPNATSGRIIHVGFIVRDREKENAFWQGVLGFKPYWHGGRNEQSTDWVSLQVPEGTDWLEYMLNADPSPSLRQAGVMDHFSLGVVHMSDAVAALQRNKCEGPNCTKTQDGRDGKVQLNLFDPDLTRVEYMEFTPSKEPCCSPFTGKHPSAEEDK</sequence>
<dbReference type="InterPro" id="IPR051785">
    <property type="entry name" value="MMCE/EMCE_epimerase"/>
</dbReference>
<dbReference type="Proteomes" id="UP000269669">
    <property type="component" value="Unassembled WGS sequence"/>
</dbReference>
<evidence type="ECO:0000256" key="1">
    <source>
        <dbReference type="ARBA" id="ARBA00022723"/>
    </source>
</evidence>
<accession>A0A3R9R078</accession>
<dbReference type="InterPro" id="IPR037523">
    <property type="entry name" value="VOC_core"/>
</dbReference>
<feature type="domain" description="VOC" evidence="3">
    <location>
        <begin position="29"/>
        <end position="145"/>
    </location>
</feature>
<dbReference type="AlphaFoldDB" id="A0A3R9R078"/>
<feature type="chain" id="PRO_5018639022" evidence="2">
    <location>
        <begin position="20"/>
        <end position="299"/>
    </location>
</feature>
<name>A0A3R9R078_9BACT</name>